<dbReference type="InterPro" id="IPR011989">
    <property type="entry name" value="ARM-like"/>
</dbReference>
<dbReference type="GO" id="GO:0006974">
    <property type="term" value="P:DNA damage response"/>
    <property type="evidence" value="ECO:0007669"/>
    <property type="project" value="InterPro"/>
</dbReference>
<comment type="similarity">
    <text evidence="3">Belongs to the BRAT1 family.</text>
</comment>
<keyword evidence="2" id="KW-0963">Cytoplasm</keyword>
<reference evidence="4" key="1">
    <citation type="journal article" date="2021" name="Genome Biol. Evol.">
        <title>A High-Quality Reference Genome for a Parasitic Bivalve with Doubly Uniparental Inheritance (Bivalvia: Unionida).</title>
        <authorList>
            <person name="Smith C.H."/>
        </authorList>
    </citation>
    <scope>NUCLEOTIDE SEQUENCE</scope>
    <source>
        <strain evidence="4">CHS0354</strain>
    </source>
</reference>
<proteinExistence type="inferred from homology"/>
<evidence type="ECO:0008006" key="6">
    <source>
        <dbReference type="Google" id="ProtNLM"/>
    </source>
</evidence>
<reference evidence="4" key="3">
    <citation type="submission" date="2023-05" db="EMBL/GenBank/DDBJ databases">
        <authorList>
            <person name="Smith C.H."/>
        </authorList>
    </citation>
    <scope>NUCLEOTIDE SEQUENCE</scope>
    <source>
        <strain evidence="4">CHS0354</strain>
        <tissue evidence="4">Mantle</tissue>
    </source>
</reference>
<gene>
    <name evidence="4" type="ORF">CHS0354_019507</name>
</gene>
<dbReference type="GO" id="GO:0008283">
    <property type="term" value="P:cell population proliferation"/>
    <property type="evidence" value="ECO:0007669"/>
    <property type="project" value="InterPro"/>
</dbReference>
<evidence type="ECO:0000256" key="1">
    <source>
        <dbReference type="ARBA" id="ARBA00004496"/>
    </source>
</evidence>
<dbReference type="InterPro" id="IPR016024">
    <property type="entry name" value="ARM-type_fold"/>
</dbReference>
<dbReference type="Gene3D" id="1.25.10.10">
    <property type="entry name" value="Leucine-rich Repeat Variant"/>
    <property type="match status" value="1"/>
</dbReference>
<dbReference type="EMBL" id="JAEAOA010001196">
    <property type="protein sequence ID" value="KAK3591736.1"/>
    <property type="molecule type" value="Genomic_DNA"/>
</dbReference>
<dbReference type="SUPFAM" id="SSF48371">
    <property type="entry name" value="ARM repeat"/>
    <property type="match status" value="1"/>
</dbReference>
<dbReference type="GO" id="GO:0005634">
    <property type="term" value="C:nucleus"/>
    <property type="evidence" value="ECO:0007669"/>
    <property type="project" value="TreeGrafter"/>
</dbReference>
<name>A0AAE0VVL8_9BIVA</name>
<comment type="subcellular location">
    <subcellularLocation>
        <location evidence="1">Cytoplasm</location>
    </subcellularLocation>
</comment>
<dbReference type="PANTHER" id="PTHR21331">
    <property type="entry name" value="BRCA1-ASSOCIATED ATM ACTIVATOR 1"/>
    <property type="match status" value="1"/>
</dbReference>
<comment type="caution">
    <text evidence="4">The sequence shown here is derived from an EMBL/GenBank/DDBJ whole genome shotgun (WGS) entry which is preliminary data.</text>
</comment>
<evidence type="ECO:0000313" key="4">
    <source>
        <dbReference type="EMBL" id="KAK3591736.1"/>
    </source>
</evidence>
<sequence length="813" mass="92882">MAESEQIINALKKIFLTFASCNVSIKDDSYLLKLTDFLDSFLLDRKVVTECGVLDFLEIVTQRLLDCDTNVAVLCLRITGILAARGTLFTQLQPFLTKILIQAHERITKEREAIVCPELAGALYHAYSRLLTINEGYHWICQRGKDIVSTAWDLLQKECSFFLTQVVTKFLETLYVVGSVSEDGQNAENWKMFHIAKIQSILGDFTERIYQGQTVKCSLIQPALDLIYKCSQSNFPIDRELVQNIIKLVSETEGHVFSTAVRTMSVLIAQRNENMDVSKLVMLSKTIFFNGNILKSLELAAQLYPHCPKADADEFEKILLLPIEFAIGSFQPDKGSDFHVLLTVMSKCSPCSQILCQALGWLVDIEKSAFEQVLKLLKCTYDIGQFETVPRSLQRTLLKNRKLQQKCVMYFLSRGGMVDTIEQRALVHCLIDLVKDTSLDTVTFEKCTAGLQYFFHHILDDQESTESMATKLATAVQHNLCGIHWETRDSTLEFLRKVLEEKKNQPQVFHWVTNYQLHVNIWQCIHDQESYIRGTAIRTLAIMVSVPFVYDSLVKQAQLTQEEVIEKILSVLESDTEAFARRSAAEFIVSLCKDEKMFKLTEILTDKVFSTMKTAIKDFDWEVKLTVLQFWEDILQKQLGLQKSDDPVPPYHPPSIITRLQVLDPSAGSSLCSSNLSKCDLQRSFECLWRLGCWDTLMYAVDDYDIKVVEKACLTIQNLINTKGKELRELEENWEEKNINYCAPSTRQKLEGANGCCSEVKVTLQTLLKFKASDHKYCFQTTDMYDKNPLDLLQDILLSCTSTEEKENAIDCY</sequence>
<evidence type="ECO:0000256" key="2">
    <source>
        <dbReference type="ARBA" id="ARBA00022490"/>
    </source>
</evidence>
<keyword evidence="5" id="KW-1185">Reference proteome</keyword>
<dbReference type="PANTHER" id="PTHR21331:SF2">
    <property type="entry name" value="BRCA1-ASSOCIATED ATM ACTIVATOR 1"/>
    <property type="match status" value="1"/>
</dbReference>
<dbReference type="AlphaFoldDB" id="A0AAE0VVL8"/>
<accession>A0AAE0VVL8</accession>
<dbReference type="GO" id="GO:0005737">
    <property type="term" value="C:cytoplasm"/>
    <property type="evidence" value="ECO:0007669"/>
    <property type="project" value="UniProtKB-SubCell"/>
</dbReference>
<dbReference type="Proteomes" id="UP001195483">
    <property type="component" value="Unassembled WGS sequence"/>
</dbReference>
<reference evidence="4" key="2">
    <citation type="journal article" date="2021" name="Genome Biol. Evol.">
        <title>Developing a high-quality reference genome for a parasitic bivalve with doubly uniparental inheritance (Bivalvia: Unionida).</title>
        <authorList>
            <person name="Smith C.H."/>
        </authorList>
    </citation>
    <scope>NUCLEOTIDE SEQUENCE</scope>
    <source>
        <strain evidence="4">CHS0354</strain>
        <tissue evidence="4">Mantle</tissue>
    </source>
</reference>
<protein>
    <recommendedName>
        <fullName evidence="6">BRCA1-associated ATM activator 1</fullName>
    </recommendedName>
</protein>
<evidence type="ECO:0000313" key="5">
    <source>
        <dbReference type="Proteomes" id="UP001195483"/>
    </source>
</evidence>
<dbReference type="InterPro" id="IPR038904">
    <property type="entry name" value="BRAT1"/>
</dbReference>
<evidence type="ECO:0000256" key="3">
    <source>
        <dbReference type="ARBA" id="ARBA00061308"/>
    </source>
</evidence>
<organism evidence="4 5">
    <name type="scientific">Potamilus streckersoni</name>
    <dbReference type="NCBI Taxonomy" id="2493646"/>
    <lineage>
        <taxon>Eukaryota</taxon>
        <taxon>Metazoa</taxon>
        <taxon>Spiralia</taxon>
        <taxon>Lophotrochozoa</taxon>
        <taxon>Mollusca</taxon>
        <taxon>Bivalvia</taxon>
        <taxon>Autobranchia</taxon>
        <taxon>Heteroconchia</taxon>
        <taxon>Palaeoheterodonta</taxon>
        <taxon>Unionida</taxon>
        <taxon>Unionoidea</taxon>
        <taxon>Unionidae</taxon>
        <taxon>Ambleminae</taxon>
        <taxon>Lampsilini</taxon>
        <taxon>Potamilus</taxon>
    </lineage>
</organism>